<dbReference type="Gene3D" id="1.20.1510.10">
    <property type="entry name" value="Cation efflux protein transmembrane domain"/>
    <property type="match status" value="1"/>
</dbReference>
<dbReference type="InterPro" id="IPR027470">
    <property type="entry name" value="Cation_efflux_CTD"/>
</dbReference>
<keyword evidence="13" id="KW-1185">Reference proteome</keyword>
<reference evidence="12 13" key="1">
    <citation type="submission" date="2019-10" db="EMBL/GenBank/DDBJ databases">
        <title>Glycomyces albidus sp. nov., a novel actinomycete isolated from rhizosphere soil of wheat (Triticum aestivum L.).</title>
        <authorList>
            <person name="Qian L."/>
        </authorList>
    </citation>
    <scope>NUCLEOTIDE SEQUENCE [LARGE SCALE GENOMIC DNA]</scope>
    <source>
        <strain evidence="12 13">NEAU-7082</strain>
    </source>
</reference>
<evidence type="ECO:0000313" key="13">
    <source>
        <dbReference type="Proteomes" id="UP000477750"/>
    </source>
</evidence>
<evidence type="ECO:0000256" key="7">
    <source>
        <dbReference type="ARBA" id="ARBA00023136"/>
    </source>
</evidence>
<feature type="transmembrane region" description="Helical" evidence="9">
    <location>
        <begin position="123"/>
        <end position="142"/>
    </location>
</feature>
<evidence type="ECO:0000256" key="2">
    <source>
        <dbReference type="ARBA" id="ARBA00008873"/>
    </source>
</evidence>
<feature type="region of interest" description="Disordered" evidence="8">
    <location>
        <begin position="289"/>
        <end position="311"/>
    </location>
</feature>
<keyword evidence="7 9" id="KW-0472">Membrane</keyword>
<keyword evidence="6" id="KW-0406">Ion transport</keyword>
<accession>A0A6L5G7L6</accession>
<evidence type="ECO:0000259" key="11">
    <source>
        <dbReference type="Pfam" id="PF16916"/>
    </source>
</evidence>
<keyword evidence="4 9" id="KW-0812">Transmembrane</keyword>
<comment type="similarity">
    <text evidence="2">Belongs to the cation diffusion facilitator (CDF) transporter (TC 2.A.4) family. SLC30A subfamily.</text>
</comment>
<dbReference type="AlphaFoldDB" id="A0A6L5G7L6"/>
<sequence>MGHSHDRAPVHAGGRHAWRLGAALGLIGAFFVVELVFGLLSGSLSLLSDAGHMAADVVTLAAALTATRLAARPDTTGRRTYGSYRAEMFASGFAVLVMLGVAVYIVVESIGRIGDAPEIEAGPMLWIGAIGLAVNIAAMAFLRSGAGESLNVKGAYLEVVADTAGSVGVIIAGVLVAATGEAYWDTGVALAIGVFVVARALPLGRQVLAILAQHAPAGVEPAEVAADLAAIPGVREVHDVHLWTLTSGMHVGTAHLVTDAGADDHAVLDRAQDLLRDRHGIDHPTVQVEPSGHAACDEPGRCPAPVDAERR</sequence>
<protein>
    <submittedName>
        <fullName evidence="12">Cation diffusion facilitator family transporter</fullName>
    </submittedName>
</protein>
<comment type="caution">
    <text evidence="12">The sequence shown here is derived from an EMBL/GenBank/DDBJ whole genome shotgun (WGS) entry which is preliminary data.</text>
</comment>
<dbReference type="InterPro" id="IPR050681">
    <property type="entry name" value="CDF/SLC30A"/>
</dbReference>
<dbReference type="GO" id="GO:0005886">
    <property type="term" value="C:plasma membrane"/>
    <property type="evidence" value="ECO:0007669"/>
    <property type="project" value="TreeGrafter"/>
</dbReference>
<feature type="transmembrane region" description="Helical" evidence="9">
    <location>
        <begin position="92"/>
        <end position="111"/>
    </location>
</feature>
<dbReference type="Proteomes" id="UP000477750">
    <property type="component" value="Unassembled WGS sequence"/>
</dbReference>
<feature type="transmembrane region" description="Helical" evidence="9">
    <location>
        <begin position="20"/>
        <end position="40"/>
    </location>
</feature>
<dbReference type="PANTHER" id="PTHR11562">
    <property type="entry name" value="CATION EFFLUX PROTEIN/ ZINC TRANSPORTER"/>
    <property type="match status" value="1"/>
</dbReference>
<dbReference type="InterPro" id="IPR058533">
    <property type="entry name" value="Cation_efflux_TM"/>
</dbReference>
<dbReference type="SUPFAM" id="SSF160240">
    <property type="entry name" value="Cation efflux protein cytoplasmic domain-like"/>
    <property type="match status" value="1"/>
</dbReference>
<evidence type="ECO:0000256" key="3">
    <source>
        <dbReference type="ARBA" id="ARBA00022448"/>
    </source>
</evidence>
<proteinExistence type="inferred from homology"/>
<dbReference type="InterPro" id="IPR002524">
    <property type="entry name" value="Cation_efflux"/>
</dbReference>
<evidence type="ECO:0000256" key="9">
    <source>
        <dbReference type="SAM" id="Phobius"/>
    </source>
</evidence>
<evidence type="ECO:0000256" key="5">
    <source>
        <dbReference type="ARBA" id="ARBA00022989"/>
    </source>
</evidence>
<dbReference type="InterPro" id="IPR036837">
    <property type="entry name" value="Cation_efflux_CTD_sf"/>
</dbReference>
<evidence type="ECO:0000313" key="12">
    <source>
        <dbReference type="EMBL" id="MQM25603.1"/>
    </source>
</evidence>
<feature type="transmembrane region" description="Helical" evidence="9">
    <location>
        <begin position="154"/>
        <end position="176"/>
    </location>
</feature>
<evidence type="ECO:0000256" key="6">
    <source>
        <dbReference type="ARBA" id="ARBA00023065"/>
    </source>
</evidence>
<name>A0A6L5G7L6_9ACTN</name>
<dbReference type="GO" id="GO:0005385">
    <property type="term" value="F:zinc ion transmembrane transporter activity"/>
    <property type="evidence" value="ECO:0007669"/>
    <property type="project" value="TreeGrafter"/>
</dbReference>
<dbReference type="EMBL" id="WIAO01000007">
    <property type="protein sequence ID" value="MQM25603.1"/>
    <property type="molecule type" value="Genomic_DNA"/>
</dbReference>
<evidence type="ECO:0000256" key="1">
    <source>
        <dbReference type="ARBA" id="ARBA00004141"/>
    </source>
</evidence>
<feature type="transmembrane region" description="Helical" evidence="9">
    <location>
        <begin position="182"/>
        <end position="201"/>
    </location>
</feature>
<feature type="transmembrane region" description="Helical" evidence="9">
    <location>
        <begin position="52"/>
        <end position="71"/>
    </location>
</feature>
<evidence type="ECO:0000256" key="4">
    <source>
        <dbReference type="ARBA" id="ARBA00022692"/>
    </source>
</evidence>
<evidence type="ECO:0000259" key="10">
    <source>
        <dbReference type="Pfam" id="PF01545"/>
    </source>
</evidence>
<keyword evidence="3" id="KW-0813">Transport</keyword>
<dbReference type="Pfam" id="PF16916">
    <property type="entry name" value="ZT_dimer"/>
    <property type="match status" value="1"/>
</dbReference>
<dbReference type="NCBIfam" id="TIGR01297">
    <property type="entry name" value="CDF"/>
    <property type="match status" value="1"/>
</dbReference>
<dbReference type="PANTHER" id="PTHR11562:SF17">
    <property type="entry name" value="RE54080P-RELATED"/>
    <property type="match status" value="1"/>
</dbReference>
<dbReference type="RefSeq" id="WP_153024751.1">
    <property type="nucleotide sequence ID" value="NZ_WIAO01000007.1"/>
</dbReference>
<dbReference type="SUPFAM" id="SSF161111">
    <property type="entry name" value="Cation efflux protein transmembrane domain-like"/>
    <property type="match status" value="1"/>
</dbReference>
<feature type="domain" description="Cation efflux protein transmembrane" evidence="10">
    <location>
        <begin position="23"/>
        <end position="211"/>
    </location>
</feature>
<dbReference type="InterPro" id="IPR027469">
    <property type="entry name" value="Cation_efflux_TMD_sf"/>
</dbReference>
<organism evidence="12 13">
    <name type="scientific">Glycomyces albidus</name>
    <dbReference type="NCBI Taxonomy" id="2656774"/>
    <lineage>
        <taxon>Bacteria</taxon>
        <taxon>Bacillati</taxon>
        <taxon>Actinomycetota</taxon>
        <taxon>Actinomycetes</taxon>
        <taxon>Glycomycetales</taxon>
        <taxon>Glycomycetaceae</taxon>
        <taxon>Glycomyces</taxon>
    </lineage>
</organism>
<evidence type="ECO:0000256" key="8">
    <source>
        <dbReference type="SAM" id="MobiDB-lite"/>
    </source>
</evidence>
<gene>
    <name evidence="12" type="ORF">GFD30_08475</name>
</gene>
<comment type="subcellular location">
    <subcellularLocation>
        <location evidence="1">Membrane</location>
        <topology evidence="1">Multi-pass membrane protein</topology>
    </subcellularLocation>
</comment>
<feature type="domain" description="Cation efflux protein cytoplasmic" evidence="11">
    <location>
        <begin position="219"/>
        <end position="290"/>
    </location>
</feature>
<dbReference type="Pfam" id="PF01545">
    <property type="entry name" value="Cation_efflux"/>
    <property type="match status" value="1"/>
</dbReference>
<keyword evidence="5 9" id="KW-1133">Transmembrane helix</keyword>